<organism evidence="8 9">
    <name type="scientific">Miscanthus lutarioriparius</name>
    <dbReference type="NCBI Taxonomy" id="422564"/>
    <lineage>
        <taxon>Eukaryota</taxon>
        <taxon>Viridiplantae</taxon>
        <taxon>Streptophyta</taxon>
        <taxon>Embryophyta</taxon>
        <taxon>Tracheophyta</taxon>
        <taxon>Spermatophyta</taxon>
        <taxon>Magnoliopsida</taxon>
        <taxon>Liliopsida</taxon>
        <taxon>Poales</taxon>
        <taxon>Poaceae</taxon>
        <taxon>PACMAD clade</taxon>
        <taxon>Panicoideae</taxon>
        <taxon>Andropogonodae</taxon>
        <taxon>Andropogoneae</taxon>
        <taxon>Saccharinae</taxon>
        <taxon>Miscanthus</taxon>
    </lineage>
</organism>
<dbReference type="OrthoDB" id="682257at2759"/>
<evidence type="ECO:0000256" key="4">
    <source>
        <dbReference type="ARBA" id="ARBA00022989"/>
    </source>
</evidence>
<evidence type="ECO:0000313" key="8">
    <source>
        <dbReference type="EMBL" id="CAD6343135.1"/>
    </source>
</evidence>
<accession>A0A811SPG9</accession>
<proteinExistence type="inferred from homology"/>
<dbReference type="InterPro" id="IPR005016">
    <property type="entry name" value="TDE1/TMS"/>
</dbReference>
<dbReference type="PANTHER" id="PTHR10383:SF44">
    <property type="entry name" value="SERINC-DOMAIN CONTAINING SERINE AND SPHINGOLIPID BIOSYNTHESIS PROTEIN"/>
    <property type="match status" value="1"/>
</dbReference>
<keyword evidence="3 7" id="KW-0812">Transmembrane</keyword>
<evidence type="ECO:0000313" key="9">
    <source>
        <dbReference type="Proteomes" id="UP000604825"/>
    </source>
</evidence>
<reference evidence="8" key="1">
    <citation type="submission" date="2020-10" db="EMBL/GenBank/DDBJ databases">
        <authorList>
            <person name="Han B."/>
            <person name="Lu T."/>
            <person name="Zhao Q."/>
            <person name="Huang X."/>
            <person name="Zhao Y."/>
        </authorList>
    </citation>
    <scope>NUCLEOTIDE SEQUENCE</scope>
</reference>
<comment type="subcellular location">
    <subcellularLocation>
        <location evidence="1">Membrane</location>
        <topology evidence="1">Multi-pass membrane protein</topology>
    </subcellularLocation>
</comment>
<feature type="region of interest" description="Disordered" evidence="6">
    <location>
        <begin position="125"/>
        <end position="149"/>
    </location>
</feature>
<feature type="transmembrane region" description="Helical" evidence="7">
    <location>
        <begin position="7"/>
        <end position="28"/>
    </location>
</feature>
<feature type="transmembrane region" description="Helical" evidence="7">
    <location>
        <begin position="48"/>
        <end position="70"/>
    </location>
</feature>
<protein>
    <submittedName>
        <fullName evidence="8">Uncharacterized protein</fullName>
    </submittedName>
</protein>
<evidence type="ECO:0000256" key="5">
    <source>
        <dbReference type="ARBA" id="ARBA00023136"/>
    </source>
</evidence>
<keyword evidence="9" id="KW-1185">Reference proteome</keyword>
<dbReference type="GO" id="GO:0016020">
    <property type="term" value="C:membrane"/>
    <property type="evidence" value="ECO:0007669"/>
    <property type="project" value="UniProtKB-SubCell"/>
</dbReference>
<evidence type="ECO:0000256" key="7">
    <source>
        <dbReference type="SAM" id="Phobius"/>
    </source>
</evidence>
<dbReference type="PANTHER" id="PTHR10383">
    <property type="entry name" value="SERINE INCORPORATOR"/>
    <property type="match status" value="1"/>
</dbReference>
<dbReference type="AlphaFoldDB" id="A0A811SPG9"/>
<dbReference type="Pfam" id="PF03348">
    <property type="entry name" value="Serinc"/>
    <property type="match status" value="1"/>
</dbReference>
<keyword evidence="5 7" id="KW-0472">Membrane</keyword>
<dbReference type="Proteomes" id="UP000604825">
    <property type="component" value="Unassembled WGS sequence"/>
</dbReference>
<sequence length="149" mass="16571">MTYRMGMVFFHFVFAMGSMYFGMMFVGWDTHHTSEKWSMDAGWTSTWVHIASEGLVVISFVSILLARIYGIGWLRQILERIIGTGGQQSGESRTTELEMNTGPPPSPLSQATDLQISESINISALSSNDNTELSPLPTLSQTESEIVEE</sequence>
<comment type="caution">
    <text evidence="8">The sequence shown here is derived from an EMBL/GenBank/DDBJ whole genome shotgun (WGS) entry which is preliminary data.</text>
</comment>
<evidence type="ECO:0000256" key="6">
    <source>
        <dbReference type="SAM" id="MobiDB-lite"/>
    </source>
</evidence>
<evidence type="ECO:0000256" key="1">
    <source>
        <dbReference type="ARBA" id="ARBA00004141"/>
    </source>
</evidence>
<gene>
    <name evidence="8" type="ORF">NCGR_LOCUS67233</name>
</gene>
<comment type="similarity">
    <text evidence="2">Belongs to the TDE1 family.</text>
</comment>
<feature type="region of interest" description="Disordered" evidence="6">
    <location>
        <begin position="85"/>
        <end position="112"/>
    </location>
</feature>
<dbReference type="EMBL" id="CAJGYO010000688">
    <property type="protein sequence ID" value="CAD6343135.1"/>
    <property type="molecule type" value="Genomic_DNA"/>
</dbReference>
<name>A0A811SPG9_9POAL</name>
<evidence type="ECO:0000256" key="3">
    <source>
        <dbReference type="ARBA" id="ARBA00022692"/>
    </source>
</evidence>
<evidence type="ECO:0000256" key="2">
    <source>
        <dbReference type="ARBA" id="ARBA00006665"/>
    </source>
</evidence>
<keyword evidence="4 7" id="KW-1133">Transmembrane helix</keyword>